<keyword evidence="1" id="KW-0812">Transmembrane</keyword>
<reference evidence="3" key="2">
    <citation type="submission" date="2025-08" db="UniProtKB">
        <authorList>
            <consortium name="RefSeq"/>
        </authorList>
    </citation>
    <scope>IDENTIFICATION</scope>
    <source>
        <tissue evidence="3">Young leaves</tissue>
    </source>
</reference>
<feature type="transmembrane region" description="Helical" evidence="1">
    <location>
        <begin position="101"/>
        <end position="125"/>
    </location>
</feature>
<gene>
    <name evidence="3" type="primary">LOC103719757</name>
</gene>
<dbReference type="OrthoDB" id="1916950at2759"/>
<name>A0A8B7CVJ8_PHODC</name>
<feature type="transmembrane region" description="Helical" evidence="1">
    <location>
        <begin position="12"/>
        <end position="29"/>
    </location>
</feature>
<dbReference type="Proteomes" id="UP000228380">
    <property type="component" value="Chromosome 12"/>
</dbReference>
<keyword evidence="1" id="KW-0472">Membrane</keyword>
<dbReference type="AlphaFoldDB" id="A0A8B7CVJ8"/>
<dbReference type="PANTHER" id="PTHR35471">
    <property type="entry name" value="OS07G0223700 PROTEIN"/>
    <property type="match status" value="1"/>
</dbReference>
<evidence type="ECO:0000256" key="1">
    <source>
        <dbReference type="SAM" id="Phobius"/>
    </source>
</evidence>
<keyword evidence="1" id="KW-1133">Transmembrane helix</keyword>
<sequence length="134" mass="15035">IRSSLRDYDRLQALAVILVYIQIGCALVGSLGALYNGVLMINLAVAFFALVAMDSSSQSLGPTYAVLLFFAILLDIAWFILFSHTLRNIIPDEKYEPLFAFSLRLALSMEIIGFSVTFFSSILWIQIRIRHLLS</sequence>
<organism evidence="2 3">
    <name type="scientific">Phoenix dactylifera</name>
    <name type="common">Date palm</name>
    <dbReference type="NCBI Taxonomy" id="42345"/>
    <lineage>
        <taxon>Eukaryota</taxon>
        <taxon>Viridiplantae</taxon>
        <taxon>Streptophyta</taxon>
        <taxon>Embryophyta</taxon>
        <taxon>Tracheophyta</taxon>
        <taxon>Spermatophyta</taxon>
        <taxon>Magnoliopsida</taxon>
        <taxon>Liliopsida</taxon>
        <taxon>Arecaceae</taxon>
        <taxon>Coryphoideae</taxon>
        <taxon>Phoeniceae</taxon>
        <taxon>Phoenix</taxon>
    </lineage>
</organism>
<dbReference type="KEGG" id="pda:103719757"/>
<dbReference type="RefSeq" id="XP_008807368.3">
    <property type="nucleotide sequence ID" value="XM_008809146.3"/>
</dbReference>
<keyword evidence="2" id="KW-1185">Reference proteome</keyword>
<reference evidence="2" key="1">
    <citation type="journal article" date="2019" name="Nat. Commun.">
        <title>Genome-wide association mapping of date palm fruit traits.</title>
        <authorList>
            <person name="Hazzouri K.M."/>
            <person name="Gros-Balthazard M."/>
            <person name="Flowers J.M."/>
            <person name="Copetti D."/>
            <person name="Lemansour A."/>
            <person name="Lebrun M."/>
            <person name="Masmoudi K."/>
            <person name="Ferrand S."/>
            <person name="Dhar M.I."/>
            <person name="Fresquez Z.A."/>
            <person name="Rosas U."/>
            <person name="Zhang J."/>
            <person name="Talag J."/>
            <person name="Lee S."/>
            <person name="Kudrna D."/>
            <person name="Powell R.F."/>
            <person name="Leitch I.J."/>
            <person name="Krueger R.R."/>
            <person name="Wing R.A."/>
            <person name="Amiri K.M.A."/>
            <person name="Purugganan M.D."/>
        </authorList>
    </citation>
    <scope>NUCLEOTIDE SEQUENCE [LARGE SCALE GENOMIC DNA]</scope>
    <source>
        <strain evidence="2">cv. Khalas</strain>
    </source>
</reference>
<proteinExistence type="predicted"/>
<feature type="transmembrane region" description="Helical" evidence="1">
    <location>
        <begin position="64"/>
        <end position="81"/>
    </location>
</feature>
<dbReference type="PANTHER" id="PTHR35471:SF1">
    <property type="entry name" value="OS07G0223700 PROTEIN"/>
    <property type="match status" value="1"/>
</dbReference>
<evidence type="ECO:0000313" key="2">
    <source>
        <dbReference type="Proteomes" id="UP000228380"/>
    </source>
</evidence>
<feature type="non-terminal residue" evidence="3">
    <location>
        <position position="1"/>
    </location>
</feature>
<dbReference type="GeneID" id="103719757"/>
<accession>A0A8B7CVJ8</accession>
<evidence type="ECO:0000313" key="3">
    <source>
        <dbReference type="RefSeq" id="XP_008807368.3"/>
    </source>
</evidence>
<protein>
    <submittedName>
        <fullName evidence="3">Uncharacterized protein LOC103719757</fullName>
    </submittedName>
</protein>